<dbReference type="Proteomes" id="UP000036923">
    <property type="component" value="Unassembled WGS sequence"/>
</dbReference>
<keyword evidence="1" id="KW-0067">ATP-binding</keyword>
<accession>A0A0L6JX45</accession>
<dbReference type="eggNOG" id="COG0458">
    <property type="taxonomic scope" value="Bacteria"/>
</dbReference>
<dbReference type="AlphaFoldDB" id="A0A0L6JX45"/>
<dbReference type="OrthoDB" id="9803907at2"/>
<proteinExistence type="predicted"/>
<evidence type="ECO:0000313" key="4">
    <source>
        <dbReference type="Proteomes" id="UP000036923"/>
    </source>
</evidence>
<dbReference type="RefSeq" id="WP_036940090.1">
    <property type="nucleotide sequence ID" value="NZ_JQKC01000010.1"/>
</dbReference>
<sequence>MNKKRIWFNNWFNTAYHIINLIKQNNEIELEVFATNRNPNSVIFKACDYYEIEKMIPEEEYVDFCLNFCKKHKIDIFAPRTNMVTINKSSEKFEEIGVKLLACCDSQNTRILSDKALFYDYISQNTDLTSHPRHMLNGKRLFNIPKYYVVDNVHDFEKACKNILNQGFKACFKPVHSEGGAGFRIIDESAGSIDNLYSFSSLRITLDDALKRLSQRDSFKSLMVMEFIDGYEYSIDCLALDGKLLSAVPRKKLDGRARLLEDSPELTYIASELTRTFNLSYAFNVQIRYDGDCPKILEINPRMSGGVWISCLSGINIPFLAVKLLLDKDPNLVIPKPKLDVLVSQIEKEVLL</sequence>
<name>A0A0L6JX45_9FIRM</name>
<dbReference type="InterPro" id="IPR048764">
    <property type="entry name" value="PylC_N"/>
</dbReference>
<dbReference type="EMBL" id="LGTC01000001">
    <property type="protein sequence ID" value="KNY30421.1"/>
    <property type="molecule type" value="Genomic_DNA"/>
</dbReference>
<evidence type="ECO:0000259" key="2">
    <source>
        <dbReference type="PROSITE" id="PS50975"/>
    </source>
</evidence>
<reference evidence="4" key="1">
    <citation type="submission" date="2015-07" db="EMBL/GenBank/DDBJ databases">
        <title>Near-Complete Genome Sequence of the Cellulolytic Bacterium Bacteroides (Pseudobacteroides) cellulosolvens ATCC 35603.</title>
        <authorList>
            <person name="Dassa B."/>
            <person name="Utturkar S.M."/>
            <person name="Klingeman D.M."/>
            <person name="Hurt R.A."/>
            <person name="Keller M."/>
            <person name="Xu J."/>
            <person name="Reddy Y.H.K."/>
            <person name="Borovok I."/>
            <person name="Grinberg I.R."/>
            <person name="Lamed R."/>
            <person name="Zhivin O."/>
            <person name="Bayer E.A."/>
            <person name="Brown S.D."/>
        </authorList>
    </citation>
    <scope>NUCLEOTIDE SEQUENCE [LARGE SCALE GENOMIC DNA]</scope>
    <source>
        <strain evidence="4">DSM 2933</strain>
    </source>
</reference>
<dbReference type="InterPro" id="IPR011761">
    <property type="entry name" value="ATP-grasp"/>
</dbReference>
<evidence type="ECO:0000256" key="1">
    <source>
        <dbReference type="PROSITE-ProRule" id="PRU00409"/>
    </source>
</evidence>
<dbReference type="Pfam" id="PF15632">
    <property type="entry name" value="ATPgrasp_Ter"/>
    <property type="match status" value="1"/>
</dbReference>
<dbReference type="SUPFAM" id="SSF56059">
    <property type="entry name" value="Glutathione synthetase ATP-binding domain-like"/>
    <property type="match status" value="1"/>
</dbReference>
<organism evidence="3 4">
    <name type="scientific">Pseudobacteroides cellulosolvens ATCC 35603 = DSM 2933</name>
    <dbReference type="NCBI Taxonomy" id="398512"/>
    <lineage>
        <taxon>Bacteria</taxon>
        <taxon>Bacillati</taxon>
        <taxon>Bacillota</taxon>
        <taxon>Clostridia</taxon>
        <taxon>Eubacteriales</taxon>
        <taxon>Oscillospiraceae</taxon>
        <taxon>Pseudobacteroides</taxon>
    </lineage>
</organism>
<dbReference type="PROSITE" id="PS50975">
    <property type="entry name" value="ATP_GRASP"/>
    <property type="match status" value="1"/>
</dbReference>
<dbReference type="STRING" id="398512.Bccel_5701"/>
<dbReference type="PROSITE" id="PS00867">
    <property type="entry name" value="CPSASE_2"/>
    <property type="match status" value="1"/>
</dbReference>
<dbReference type="InterPro" id="IPR005479">
    <property type="entry name" value="CPAse_ATP-bd"/>
</dbReference>
<protein>
    <recommendedName>
        <fullName evidence="2">ATP-grasp domain-containing protein</fullName>
    </recommendedName>
</protein>
<keyword evidence="1" id="KW-0547">Nucleotide-binding</keyword>
<dbReference type="GO" id="GO:0005524">
    <property type="term" value="F:ATP binding"/>
    <property type="evidence" value="ECO:0007669"/>
    <property type="project" value="UniProtKB-UniRule"/>
</dbReference>
<gene>
    <name evidence="3" type="ORF">Bccel_5701</name>
</gene>
<comment type="caution">
    <text evidence="3">The sequence shown here is derived from an EMBL/GenBank/DDBJ whole genome shotgun (WGS) entry which is preliminary data.</text>
</comment>
<dbReference type="Pfam" id="PF21360">
    <property type="entry name" value="PylC-like_N"/>
    <property type="match status" value="1"/>
</dbReference>
<dbReference type="GO" id="GO:0046872">
    <property type="term" value="F:metal ion binding"/>
    <property type="evidence" value="ECO:0007669"/>
    <property type="project" value="InterPro"/>
</dbReference>
<feature type="domain" description="ATP-grasp" evidence="2">
    <location>
        <begin position="134"/>
        <end position="326"/>
    </location>
</feature>
<evidence type="ECO:0000313" key="3">
    <source>
        <dbReference type="EMBL" id="KNY30421.1"/>
    </source>
</evidence>
<dbReference type="Gene3D" id="3.30.470.20">
    <property type="entry name" value="ATP-grasp fold, B domain"/>
    <property type="match status" value="1"/>
</dbReference>
<keyword evidence="4" id="KW-1185">Reference proteome</keyword>
<dbReference type="Gene3D" id="3.40.50.20">
    <property type="match status" value="1"/>
</dbReference>